<protein>
    <submittedName>
        <fullName evidence="2">Caspase family protein</fullName>
    </submittedName>
</protein>
<dbReference type="Gene3D" id="3.40.50.1460">
    <property type="match status" value="1"/>
</dbReference>
<evidence type="ECO:0000313" key="3">
    <source>
        <dbReference type="Proteomes" id="UP000483379"/>
    </source>
</evidence>
<dbReference type="PANTHER" id="PTHR48104">
    <property type="entry name" value="METACASPASE-4"/>
    <property type="match status" value="1"/>
</dbReference>
<proteinExistence type="predicted"/>
<dbReference type="GO" id="GO:0004197">
    <property type="term" value="F:cysteine-type endopeptidase activity"/>
    <property type="evidence" value="ECO:0007669"/>
    <property type="project" value="InterPro"/>
</dbReference>
<dbReference type="AlphaFoldDB" id="A0A6M0JX06"/>
<dbReference type="SUPFAM" id="SSF52129">
    <property type="entry name" value="Caspase-like"/>
    <property type="match status" value="1"/>
</dbReference>
<evidence type="ECO:0000259" key="1">
    <source>
        <dbReference type="Pfam" id="PF00656"/>
    </source>
</evidence>
<gene>
    <name evidence="2" type="ORF">G3446_06875</name>
</gene>
<dbReference type="Pfam" id="PF00656">
    <property type="entry name" value="Peptidase_C14"/>
    <property type="match status" value="1"/>
</dbReference>
<dbReference type="PANTHER" id="PTHR48104:SF30">
    <property type="entry name" value="METACASPASE-1"/>
    <property type="match status" value="1"/>
</dbReference>
<name>A0A6M0JX06_9GAMM</name>
<sequence length="713" mass="76425">MLRLVWMGHAVVLLALLATGPLAYAGQHALLIGISDYARAGLTPLPGALTDVAMMRDVLHDRLGFRPEEIKVLTDEEATHAGIRRAFAGLAERVAPGDFVYIHYSGHGSLLADQSGEGERGGQDQTWVPYGARTSFAVGLNRYDILDDEINAWLAPIVGKASALVYVADACHSATNTRGEHALVARAAPSAAQADHPFARSKRESTTLANAVLIGSARDDESASEVAIDQGHDLAGAPTTDSSTKLQAGVFTYQWERAVREAQPGDTWRHLFDRTAIRIAAQHHLRQRPQLTGTAADRPVLGGEVSKQAVVPVAGVEGQAVSLKAGRLSGITIGSVFSTQDPADSVRVRITEAGAGWSKGTLEQGRLATGDFLVEREHAYETAPLRVATLPPESDGDALLLRRAFSRVTTLPGFVPATKDEEADLFVVVLRPLRSNGGLQHAVGASGRDSLPIQDPQAAPQLWVLDRGERLIHDDMAIDLGPESEAFATLAANLTRYRRLVELKRLASEDQAASDLGLAVIHFAPCKPGSTGCEPIDSDGHYVSRVPGTSAWTVLQRDSGLPKNTVASFELHNPGLRDRYAYLFELAPNGCINLIFPSRDLPRDIARLIGGQRLDLSQPPIETGVIMDTVGDASLVLLSTQMPIQAELLAQTCYRGSMSVVARWGMNPLEALLLSAVQGSGQRSAFTFSVGTWGGTVIDYRVVARDTPPSFSD</sequence>
<dbReference type="InterPro" id="IPR029030">
    <property type="entry name" value="Caspase-like_dom_sf"/>
</dbReference>
<dbReference type="GO" id="GO:0006508">
    <property type="term" value="P:proteolysis"/>
    <property type="evidence" value="ECO:0007669"/>
    <property type="project" value="InterPro"/>
</dbReference>
<comment type="caution">
    <text evidence="2">The sequence shown here is derived from an EMBL/GenBank/DDBJ whole genome shotgun (WGS) entry which is preliminary data.</text>
</comment>
<dbReference type="EMBL" id="JAAIJQ010000015">
    <property type="protein sequence ID" value="NEV61614.1"/>
    <property type="molecule type" value="Genomic_DNA"/>
</dbReference>
<organism evidence="2 3">
    <name type="scientific">Thiorhodococcus minor</name>
    <dbReference type="NCBI Taxonomy" id="57489"/>
    <lineage>
        <taxon>Bacteria</taxon>
        <taxon>Pseudomonadati</taxon>
        <taxon>Pseudomonadota</taxon>
        <taxon>Gammaproteobacteria</taxon>
        <taxon>Chromatiales</taxon>
        <taxon>Chromatiaceae</taxon>
        <taxon>Thiorhodococcus</taxon>
    </lineage>
</organism>
<evidence type="ECO:0000313" key="2">
    <source>
        <dbReference type="EMBL" id="NEV61614.1"/>
    </source>
</evidence>
<feature type="domain" description="Peptidase C14 caspase" evidence="1">
    <location>
        <begin position="28"/>
        <end position="293"/>
    </location>
</feature>
<reference evidence="2 3" key="1">
    <citation type="submission" date="2020-02" db="EMBL/GenBank/DDBJ databases">
        <title>Genome sequences of Thiorhodococcus mannitoliphagus and Thiorhodococcus minor, purple sulfur photosynthetic bacteria in the gammaproteobacterial family, Chromatiaceae.</title>
        <authorList>
            <person name="Aviles F.A."/>
            <person name="Meyer T.E."/>
            <person name="Kyndt J.A."/>
        </authorList>
    </citation>
    <scope>NUCLEOTIDE SEQUENCE [LARGE SCALE GENOMIC DNA]</scope>
    <source>
        <strain evidence="2 3">DSM 11518</strain>
    </source>
</reference>
<dbReference type="InterPro" id="IPR011600">
    <property type="entry name" value="Pept_C14_caspase"/>
</dbReference>
<dbReference type="InterPro" id="IPR050452">
    <property type="entry name" value="Metacaspase"/>
</dbReference>
<dbReference type="Proteomes" id="UP000483379">
    <property type="component" value="Unassembled WGS sequence"/>
</dbReference>
<dbReference type="GO" id="GO:0005737">
    <property type="term" value="C:cytoplasm"/>
    <property type="evidence" value="ECO:0007669"/>
    <property type="project" value="TreeGrafter"/>
</dbReference>
<accession>A0A6M0JX06</accession>
<keyword evidence="3" id="KW-1185">Reference proteome</keyword>